<feature type="coiled-coil region" evidence="1">
    <location>
        <begin position="377"/>
        <end position="404"/>
    </location>
</feature>
<evidence type="ECO:0008006" key="4">
    <source>
        <dbReference type="Google" id="ProtNLM"/>
    </source>
</evidence>
<proteinExistence type="predicted"/>
<name>A0AAW8CIR0_9PAST</name>
<dbReference type="SUPFAM" id="SSF52540">
    <property type="entry name" value="P-loop containing nucleoside triphosphate hydrolases"/>
    <property type="match status" value="1"/>
</dbReference>
<protein>
    <recommendedName>
        <fullName evidence="4">Rad50/SbcC-type AAA domain-containing protein</fullName>
    </recommendedName>
</protein>
<keyword evidence="3" id="KW-1185">Reference proteome</keyword>
<sequence>MKIVKYESLFVFSDTENLCFYKEFKDGMNIVTGCNTSGKSTLIQSLLFSFGINDVRRGLSEVLKAKPIFRLDFSVTFEDEINNYIVVRDDEHLYIKEPDGKIQRFNGVNANNNREHTKLKSYMNNLLGFSLKLEQKNEFKPAPIEAAFLPYYISQSVGWVYLRESFSNFSFYKNFKYDFLDYYLGITGSINREKLIELEQRRKDLKSEIKSLKKYVNQPEFKIAQLLDEKFGEKAREYVKDYIEGRKKENTQIDKVTQEAEKLSLLEHHKKIVSRTIRQIEGQKPSGIDKCPACKQILQYSLTGLYEHYQKAHDSEALKKHLDGEVKKVKSSVTTCNAKLGKIIQENSEKFKLVEALKIEDTTLELWLDRKATVQLQLKLEADIKKLSKDLSNVEGDIEKLIGDTELEAVLDSKRKSKITRFKKMFRNGLSILGVKQLTEERYLDIYQISSFPYQGVELHKTMLAYHFNFNSIISSSINIHRLPFLLDGILKEDIDQNNFPKLFNFIESNRPQDTQTFMSISDYKDKHHRDNQARKSIDEIITEYFPNANKITIGDGIQERAFLSEKLDKTYKIYQDTYNIMELN</sequence>
<dbReference type="EMBL" id="JASAXT010000006">
    <property type="protein sequence ID" value="MDP8148315.1"/>
    <property type="molecule type" value="Genomic_DNA"/>
</dbReference>
<evidence type="ECO:0000256" key="1">
    <source>
        <dbReference type="SAM" id="Coils"/>
    </source>
</evidence>
<keyword evidence="1" id="KW-0175">Coiled coil</keyword>
<gene>
    <name evidence="2" type="ORF">QJU57_04355</name>
</gene>
<dbReference type="Gene3D" id="3.40.50.300">
    <property type="entry name" value="P-loop containing nucleotide triphosphate hydrolases"/>
    <property type="match status" value="1"/>
</dbReference>
<dbReference type="Proteomes" id="UP001226020">
    <property type="component" value="Unassembled WGS sequence"/>
</dbReference>
<dbReference type="InterPro" id="IPR027417">
    <property type="entry name" value="P-loop_NTPase"/>
</dbReference>
<reference evidence="2 3" key="1">
    <citation type="journal article" date="2023" name="Front. Microbiol.">
        <title>Phylogeography and host specificity of Pasteurellaceae pathogenic to sea-farmed fish in the north-east Atlantic.</title>
        <authorList>
            <person name="Gulla S."/>
            <person name="Colquhoun D.J."/>
            <person name="Olsen A.B."/>
            <person name="Spilsberg B."/>
            <person name="Lagesen K."/>
            <person name="Aakesson C.P."/>
            <person name="Strom S."/>
            <person name="Manji F."/>
            <person name="Birkbeck T.H."/>
            <person name="Nilsen H.K."/>
        </authorList>
    </citation>
    <scope>NUCLEOTIDE SEQUENCE [LARGE SCALE GENOMIC DNA]</scope>
    <source>
        <strain evidence="2 3">NVIB3131</strain>
    </source>
</reference>
<comment type="caution">
    <text evidence="2">The sequence shown here is derived from an EMBL/GenBank/DDBJ whole genome shotgun (WGS) entry which is preliminary data.</text>
</comment>
<dbReference type="RefSeq" id="WP_306351529.1">
    <property type="nucleotide sequence ID" value="NZ_JASAWV010000006.1"/>
</dbReference>
<evidence type="ECO:0000313" key="3">
    <source>
        <dbReference type="Proteomes" id="UP001226020"/>
    </source>
</evidence>
<dbReference type="AlphaFoldDB" id="A0AAW8CIR0"/>
<accession>A0AAW8CIR0</accession>
<organism evidence="2 3">
    <name type="scientific">Phocoenobacter atlanticus subsp. atlanticus</name>
    <dbReference type="NCBI Taxonomy" id="3061285"/>
    <lineage>
        <taxon>Bacteria</taxon>
        <taxon>Pseudomonadati</taxon>
        <taxon>Pseudomonadota</taxon>
        <taxon>Gammaproteobacteria</taxon>
        <taxon>Pasteurellales</taxon>
        <taxon>Pasteurellaceae</taxon>
        <taxon>Phocoenobacter</taxon>
        <taxon>Phocoenobacter atlanticus</taxon>
    </lineage>
</organism>
<evidence type="ECO:0000313" key="2">
    <source>
        <dbReference type="EMBL" id="MDP8148315.1"/>
    </source>
</evidence>